<evidence type="ECO:0000313" key="3">
    <source>
        <dbReference type="Proteomes" id="UP001149009"/>
    </source>
</evidence>
<dbReference type="RefSeq" id="WP_261516460.1">
    <property type="nucleotide sequence ID" value="NZ_JAODNV010000016.1"/>
</dbReference>
<dbReference type="PANTHER" id="PTHR43190:SF3">
    <property type="entry name" value="N-ACETYL-D-GLUCOSAMINE KINASE"/>
    <property type="match status" value="1"/>
</dbReference>
<reference evidence="2" key="1">
    <citation type="submission" date="2022-08" db="EMBL/GenBank/DDBJ databases">
        <title>Chelativorans sichuanense sp. nov., a paraffin oil-degrading bacterium isolated from a mixture of oil-based drill cuttings and paddy soil.</title>
        <authorList>
            <person name="Yu J."/>
            <person name="Liu H."/>
            <person name="Chen Q."/>
        </authorList>
    </citation>
    <scope>NUCLEOTIDE SEQUENCE</scope>
    <source>
        <strain evidence="2">SCAU 2101</strain>
    </source>
</reference>
<organism evidence="2 3">
    <name type="scientific">Chelativorans petroleitrophicus</name>
    <dbReference type="NCBI Taxonomy" id="2975484"/>
    <lineage>
        <taxon>Bacteria</taxon>
        <taxon>Pseudomonadati</taxon>
        <taxon>Pseudomonadota</taxon>
        <taxon>Alphaproteobacteria</taxon>
        <taxon>Hyphomicrobiales</taxon>
        <taxon>Phyllobacteriaceae</taxon>
        <taxon>Chelativorans</taxon>
    </lineage>
</organism>
<dbReference type="PANTHER" id="PTHR43190">
    <property type="entry name" value="N-ACETYL-D-GLUCOSAMINE KINASE"/>
    <property type="match status" value="1"/>
</dbReference>
<evidence type="ECO:0000259" key="1">
    <source>
        <dbReference type="Pfam" id="PF01869"/>
    </source>
</evidence>
<comment type="caution">
    <text evidence="2">The sequence shown here is derived from an EMBL/GenBank/DDBJ whole genome shotgun (WGS) entry which is preliminary data.</text>
</comment>
<sequence>MNLPEPTGPNARSDVLIVGVDIGGTKTHLRAIPIGGGAARDLVLPSAEWRRRDWGADAAALLELVARLTGGASVAALAVGAHGCDDAEECRAFQSALAARTDVPLTVVNDAELMPLALGLSGQIGVVAGTGSIAVCRSASGEMLVAGGWGWIVGDEGSAASLVREAVRAVARHFDEGGDRGEPLVEAIFEALSVPSVPRLGSALSRQGSAAAVGRHAVAVFDAADQGSALALQVIREGGRGLARLVALLDRRGAGATHAVAGGSVIVSQPRLWQAFTEGLAELAPGRLTPHLFTGKPVEGACRLAASLNYSRQSGAGAVPLRASSRTKEGHP</sequence>
<dbReference type="Pfam" id="PF01869">
    <property type="entry name" value="BcrAD_BadFG"/>
    <property type="match status" value="1"/>
</dbReference>
<dbReference type="SUPFAM" id="SSF53067">
    <property type="entry name" value="Actin-like ATPase domain"/>
    <property type="match status" value="2"/>
</dbReference>
<dbReference type="Proteomes" id="UP001149009">
    <property type="component" value="Unassembled WGS sequence"/>
</dbReference>
<dbReference type="GO" id="GO:0016301">
    <property type="term" value="F:kinase activity"/>
    <property type="evidence" value="ECO:0007669"/>
    <property type="project" value="UniProtKB-KW"/>
</dbReference>
<dbReference type="InterPro" id="IPR052519">
    <property type="entry name" value="Euk-type_GlcNAc_Kinase"/>
</dbReference>
<dbReference type="EMBL" id="JAODNV010000016">
    <property type="protein sequence ID" value="MCT8991533.1"/>
    <property type="molecule type" value="Genomic_DNA"/>
</dbReference>
<dbReference type="AlphaFoldDB" id="A0A9X2XA48"/>
<dbReference type="Gene3D" id="3.30.420.40">
    <property type="match status" value="2"/>
</dbReference>
<accession>A0A9X2XA48</accession>
<feature type="domain" description="ATPase BadF/BadG/BcrA/BcrD type" evidence="1">
    <location>
        <begin position="18"/>
        <end position="270"/>
    </location>
</feature>
<protein>
    <submittedName>
        <fullName evidence="2">Sugar kinase</fullName>
    </submittedName>
</protein>
<dbReference type="InterPro" id="IPR002731">
    <property type="entry name" value="ATPase_BadF"/>
</dbReference>
<keyword evidence="3" id="KW-1185">Reference proteome</keyword>
<name>A0A9X2XA48_9HYPH</name>
<dbReference type="InterPro" id="IPR043129">
    <property type="entry name" value="ATPase_NBD"/>
</dbReference>
<keyword evidence="2" id="KW-0808">Transferase</keyword>
<evidence type="ECO:0000313" key="2">
    <source>
        <dbReference type="EMBL" id="MCT8991533.1"/>
    </source>
</evidence>
<keyword evidence="2" id="KW-0418">Kinase</keyword>
<gene>
    <name evidence="2" type="ORF">NYR54_14720</name>
</gene>
<proteinExistence type="predicted"/>